<evidence type="ECO:0000313" key="3">
    <source>
        <dbReference type="Proteomes" id="UP000298030"/>
    </source>
</evidence>
<gene>
    <name evidence="2" type="ORF">FA13DRAFT_1713881</name>
</gene>
<dbReference type="EMBL" id="QPFP01000055">
    <property type="protein sequence ID" value="TEB25644.1"/>
    <property type="molecule type" value="Genomic_DNA"/>
</dbReference>
<name>A0A4Y7SVK1_COPMI</name>
<feature type="compositionally biased region" description="Basic residues" evidence="1">
    <location>
        <begin position="17"/>
        <end position="28"/>
    </location>
</feature>
<feature type="compositionally biased region" description="Polar residues" evidence="1">
    <location>
        <begin position="1"/>
        <end position="11"/>
    </location>
</feature>
<sequence length="236" mass="26004">MLSSMHTTVSAVPTKKVPSRRHRGKRNHTFTTEDVAERSGPQAGPGPGTIEGLRQHIRRLQNSERLLQAELLRKTGQLEDLVVLAQDASDSLMKAEGLINKTLASLDECQGWYHALTAVLDQVPQPIRARLESIAASSRACLSGHSQRSIYAGYTIRSRAYRTVPHYWVDSLPQHSALISSRSSPFHCNRSQQKPGLVVDGRLNAKLGDLSQRAVQVISISIDSIRSSQGEPDEII</sequence>
<reference evidence="2 3" key="1">
    <citation type="journal article" date="2019" name="Nat. Ecol. Evol.">
        <title>Megaphylogeny resolves global patterns of mushroom evolution.</title>
        <authorList>
            <person name="Varga T."/>
            <person name="Krizsan K."/>
            <person name="Foldi C."/>
            <person name="Dima B."/>
            <person name="Sanchez-Garcia M."/>
            <person name="Sanchez-Ramirez S."/>
            <person name="Szollosi G.J."/>
            <person name="Szarkandi J.G."/>
            <person name="Papp V."/>
            <person name="Albert L."/>
            <person name="Andreopoulos W."/>
            <person name="Angelini C."/>
            <person name="Antonin V."/>
            <person name="Barry K.W."/>
            <person name="Bougher N.L."/>
            <person name="Buchanan P."/>
            <person name="Buyck B."/>
            <person name="Bense V."/>
            <person name="Catcheside P."/>
            <person name="Chovatia M."/>
            <person name="Cooper J."/>
            <person name="Damon W."/>
            <person name="Desjardin D."/>
            <person name="Finy P."/>
            <person name="Geml J."/>
            <person name="Haridas S."/>
            <person name="Hughes K."/>
            <person name="Justo A."/>
            <person name="Karasinski D."/>
            <person name="Kautmanova I."/>
            <person name="Kiss B."/>
            <person name="Kocsube S."/>
            <person name="Kotiranta H."/>
            <person name="LaButti K.M."/>
            <person name="Lechner B.E."/>
            <person name="Liimatainen K."/>
            <person name="Lipzen A."/>
            <person name="Lukacs Z."/>
            <person name="Mihaltcheva S."/>
            <person name="Morgado L.N."/>
            <person name="Niskanen T."/>
            <person name="Noordeloos M.E."/>
            <person name="Ohm R.A."/>
            <person name="Ortiz-Santana B."/>
            <person name="Ovrebo C."/>
            <person name="Racz N."/>
            <person name="Riley R."/>
            <person name="Savchenko A."/>
            <person name="Shiryaev A."/>
            <person name="Soop K."/>
            <person name="Spirin V."/>
            <person name="Szebenyi C."/>
            <person name="Tomsovsky M."/>
            <person name="Tulloss R.E."/>
            <person name="Uehling J."/>
            <person name="Grigoriev I.V."/>
            <person name="Vagvolgyi C."/>
            <person name="Papp T."/>
            <person name="Martin F.M."/>
            <person name="Miettinen O."/>
            <person name="Hibbett D.S."/>
            <person name="Nagy L.G."/>
        </authorList>
    </citation>
    <scope>NUCLEOTIDE SEQUENCE [LARGE SCALE GENOMIC DNA]</scope>
    <source>
        <strain evidence="2 3">FP101781</strain>
    </source>
</reference>
<evidence type="ECO:0000256" key="1">
    <source>
        <dbReference type="SAM" id="MobiDB-lite"/>
    </source>
</evidence>
<accession>A0A4Y7SVK1</accession>
<dbReference type="Proteomes" id="UP000298030">
    <property type="component" value="Unassembled WGS sequence"/>
</dbReference>
<keyword evidence="3" id="KW-1185">Reference proteome</keyword>
<comment type="caution">
    <text evidence="2">The sequence shown here is derived from an EMBL/GenBank/DDBJ whole genome shotgun (WGS) entry which is preliminary data.</text>
</comment>
<protein>
    <submittedName>
        <fullName evidence="2">Uncharacterized protein</fullName>
    </submittedName>
</protein>
<proteinExistence type="predicted"/>
<feature type="region of interest" description="Disordered" evidence="1">
    <location>
        <begin position="1"/>
        <end position="51"/>
    </location>
</feature>
<dbReference type="AlphaFoldDB" id="A0A4Y7SVK1"/>
<organism evidence="2 3">
    <name type="scientific">Coprinellus micaceus</name>
    <name type="common">Glistening ink-cap mushroom</name>
    <name type="synonym">Coprinus micaceus</name>
    <dbReference type="NCBI Taxonomy" id="71717"/>
    <lineage>
        <taxon>Eukaryota</taxon>
        <taxon>Fungi</taxon>
        <taxon>Dikarya</taxon>
        <taxon>Basidiomycota</taxon>
        <taxon>Agaricomycotina</taxon>
        <taxon>Agaricomycetes</taxon>
        <taxon>Agaricomycetidae</taxon>
        <taxon>Agaricales</taxon>
        <taxon>Agaricineae</taxon>
        <taxon>Psathyrellaceae</taxon>
        <taxon>Coprinellus</taxon>
    </lineage>
</organism>
<evidence type="ECO:0000313" key="2">
    <source>
        <dbReference type="EMBL" id="TEB25644.1"/>
    </source>
</evidence>